<evidence type="ECO:0000256" key="1">
    <source>
        <dbReference type="ARBA" id="ARBA00023229"/>
    </source>
</evidence>
<dbReference type="AlphaFoldDB" id="A0A7K4MXB6"/>
<dbReference type="InterPro" id="IPR016039">
    <property type="entry name" value="Thiolase-like"/>
</dbReference>
<protein>
    <submittedName>
        <fullName evidence="5">Thiolase family protein</fullName>
    </submittedName>
</protein>
<dbReference type="SUPFAM" id="SSF53901">
    <property type="entry name" value="Thiolase-like"/>
    <property type="match status" value="2"/>
</dbReference>
<dbReference type="EMBL" id="JACATH010000006">
    <property type="protein sequence ID" value="NWJ57461.1"/>
    <property type="molecule type" value="Genomic_DNA"/>
</dbReference>
<dbReference type="Proteomes" id="UP000520052">
    <property type="component" value="Unassembled WGS sequence"/>
</dbReference>
<reference evidence="7 8" key="1">
    <citation type="journal article" date="2019" name="Environ. Microbiol.">
        <title>Genomics insights into ecotype formation of ammonia-oxidizing archaea in the deep ocean.</title>
        <authorList>
            <person name="Wang Y."/>
            <person name="Huang J.M."/>
            <person name="Cui G.J."/>
            <person name="Nunoura T."/>
            <person name="Takaki Y."/>
            <person name="Li W.L."/>
            <person name="Li J."/>
            <person name="Gao Z.M."/>
            <person name="Takai K."/>
            <person name="Zhang A.Q."/>
            <person name="Stepanauskas R."/>
        </authorList>
    </citation>
    <scope>NUCLEOTIDE SEQUENCE [LARGE SCALE GENOMIC DNA]</scope>
    <source>
        <strain evidence="5 9">L15a</strain>
        <strain evidence="4 8">T1L11</strain>
        <strain evidence="6 7">T3L1</strain>
    </source>
</reference>
<evidence type="ECO:0000313" key="9">
    <source>
        <dbReference type="Proteomes" id="UP000575480"/>
    </source>
</evidence>
<keyword evidence="1" id="KW-0414">Isoprene biosynthesis</keyword>
<evidence type="ECO:0000313" key="8">
    <source>
        <dbReference type="Proteomes" id="UP000563820"/>
    </source>
</evidence>
<proteinExistence type="predicted"/>
<feature type="domain" description="Thiolase N-terminal" evidence="2">
    <location>
        <begin position="4"/>
        <end position="168"/>
    </location>
</feature>
<dbReference type="EMBL" id="JACATC010000003">
    <property type="protein sequence ID" value="NWJ83814.1"/>
    <property type="molecule type" value="Genomic_DNA"/>
</dbReference>
<organism evidence="5 9">
    <name type="scientific">Marine Group I thaumarchaeote</name>
    <dbReference type="NCBI Taxonomy" id="2511932"/>
    <lineage>
        <taxon>Archaea</taxon>
        <taxon>Nitrososphaerota</taxon>
        <taxon>Marine Group I</taxon>
    </lineage>
</organism>
<dbReference type="PANTHER" id="PTHR42870">
    <property type="entry name" value="ACETYL-COA C-ACETYLTRANSFERASE"/>
    <property type="match status" value="1"/>
</dbReference>
<dbReference type="InterPro" id="IPR020616">
    <property type="entry name" value="Thiolase_N"/>
</dbReference>
<dbReference type="InterPro" id="IPR002155">
    <property type="entry name" value="Thiolase"/>
</dbReference>
<feature type="domain" description="Thiolase C-terminal" evidence="3">
    <location>
        <begin position="226"/>
        <end position="369"/>
    </location>
</feature>
<dbReference type="GO" id="GO:0008299">
    <property type="term" value="P:isoprenoid biosynthetic process"/>
    <property type="evidence" value="ECO:0007669"/>
    <property type="project" value="UniProtKB-KW"/>
</dbReference>
<evidence type="ECO:0000259" key="3">
    <source>
        <dbReference type="Pfam" id="PF22691"/>
    </source>
</evidence>
<dbReference type="Pfam" id="PF22691">
    <property type="entry name" value="Thiolase_C_1"/>
    <property type="match status" value="1"/>
</dbReference>
<dbReference type="Proteomes" id="UP000575480">
    <property type="component" value="Unassembled WGS sequence"/>
</dbReference>
<dbReference type="PANTHER" id="PTHR42870:SF6">
    <property type="entry name" value="ACETYL-COA C-ACYLTRANSFERASE"/>
    <property type="match status" value="1"/>
</dbReference>
<comment type="caution">
    <text evidence="5">The sequence shown here is derived from an EMBL/GenBank/DDBJ whole genome shotgun (WGS) entry which is preliminary data.</text>
</comment>
<dbReference type="GO" id="GO:0016747">
    <property type="term" value="F:acyltransferase activity, transferring groups other than amino-acyl groups"/>
    <property type="evidence" value="ECO:0007669"/>
    <property type="project" value="InterPro"/>
</dbReference>
<accession>A0A7K4MXB6</accession>
<dbReference type="EMBL" id="JACATE010000008">
    <property type="protein sequence ID" value="NWJ28816.1"/>
    <property type="molecule type" value="Genomic_DNA"/>
</dbReference>
<sequence>MIKVGIVAYGITPFTKDDQKIESVLFKSVKNLFENNPEIDKNHIDAVLVSTNNNSKYLSPILSEMVGIQPKIAHSIESLCNSGTNSIVSAYSYIASGLVDMVLVSGAERYDSPGQILEWDNSRGEFKHPIFWGSIFTKSYKREFSISDEQLALVSVKNHKQAKQNPNALSNETFTIQDVMNSKKLTDDLKLLDCSRPCTGSASILLASQEIAKKNTEMPIWITGIGQKTTSAGFTKNTSFSSMESTKLAGSTALNMANYDIKDIDVVEVHDAFSVCEPMALESLGFSKSGGGVSMIKELYETNNFKINPRGGLIGAGHPLGATGIAQTIEITQQLQSNATNRQVNNAKIGLVHNMSAAATSSTVLILEK</sequence>
<evidence type="ECO:0000313" key="5">
    <source>
        <dbReference type="EMBL" id="NWJ57461.1"/>
    </source>
</evidence>
<dbReference type="Gene3D" id="3.40.47.10">
    <property type="match status" value="1"/>
</dbReference>
<evidence type="ECO:0000259" key="2">
    <source>
        <dbReference type="Pfam" id="PF00108"/>
    </source>
</evidence>
<dbReference type="CDD" id="cd00829">
    <property type="entry name" value="SCP-x_thiolase"/>
    <property type="match status" value="1"/>
</dbReference>
<dbReference type="PIRSF" id="PIRSF000429">
    <property type="entry name" value="Ac-CoA_Ac_transf"/>
    <property type="match status" value="1"/>
</dbReference>
<dbReference type="Pfam" id="PF00108">
    <property type="entry name" value="Thiolase_N"/>
    <property type="match status" value="1"/>
</dbReference>
<evidence type="ECO:0000313" key="6">
    <source>
        <dbReference type="EMBL" id="NWJ83814.1"/>
    </source>
</evidence>
<reference evidence="5" key="2">
    <citation type="submission" date="2020-06" db="EMBL/GenBank/DDBJ databases">
        <authorList>
            <person name="Wang Y."/>
        </authorList>
    </citation>
    <scope>NUCLEOTIDE SEQUENCE</scope>
    <source>
        <strain evidence="5">L15a</strain>
        <strain evidence="4">T1L11</strain>
        <strain evidence="6">T3L1</strain>
    </source>
</reference>
<gene>
    <name evidence="4" type="ORF">HX848_05475</name>
    <name evidence="6" type="ORF">HX854_03660</name>
    <name evidence="5" type="ORF">HX858_06895</name>
</gene>
<dbReference type="Proteomes" id="UP000563820">
    <property type="component" value="Unassembled WGS sequence"/>
</dbReference>
<dbReference type="InterPro" id="IPR055140">
    <property type="entry name" value="Thiolase_C_2"/>
</dbReference>
<name>A0A7K4MXB6_9ARCH</name>
<evidence type="ECO:0000313" key="4">
    <source>
        <dbReference type="EMBL" id="NWJ28816.1"/>
    </source>
</evidence>
<evidence type="ECO:0000313" key="7">
    <source>
        <dbReference type="Proteomes" id="UP000520052"/>
    </source>
</evidence>